<name>A0A0U1NUZ1_9BACI</name>
<dbReference type="STRING" id="1499688.BN000_01794"/>
<dbReference type="GO" id="GO:0022857">
    <property type="term" value="F:transmembrane transporter activity"/>
    <property type="evidence" value="ECO:0007669"/>
    <property type="project" value="InterPro"/>
</dbReference>
<feature type="transmembrane region" description="Helical" evidence="8">
    <location>
        <begin position="317"/>
        <end position="345"/>
    </location>
</feature>
<dbReference type="PANTHER" id="PTHR48086:SF8">
    <property type="entry name" value="MONOCARBOXYLIC ACID PERMEASE"/>
    <property type="match status" value="1"/>
</dbReference>
<feature type="transmembrane region" description="Helical" evidence="8">
    <location>
        <begin position="388"/>
        <end position="407"/>
    </location>
</feature>
<protein>
    <submittedName>
        <fullName evidence="9">Na+/metabolite cotransporter</fullName>
    </submittedName>
</protein>
<keyword evidence="5 8" id="KW-1133">Transmembrane helix</keyword>
<dbReference type="InterPro" id="IPR001734">
    <property type="entry name" value="Na/solute_symporter"/>
</dbReference>
<evidence type="ECO:0000256" key="7">
    <source>
        <dbReference type="RuleBase" id="RU362091"/>
    </source>
</evidence>
<evidence type="ECO:0000256" key="6">
    <source>
        <dbReference type="ARBA" id="ARBA00023136"/>
    </source>
</evidence>
<evidence type="ECO:0000256" key="2">
    <source>
        <dbReference type="ARBA" id="ARBA00006434"/>
    </source>
</evidence>
<evidence type="ECO:0000256" key="4">
    <source>
        <dbReference type="ARBA" id="ARBA00022692"/>
    </source>
</evidence>
<dbReference type="InterPro" id="IPR038377">
    <property type="entry name" value="Na/Glc_symporter_sf"/>
</dbReference>
<comment type="subcellular location">
    <subcellularLocation>
        <location evidence="1">Membrane</location>
        <topology evidence="1">Multi-pass membrane protein</topology>
    </subcellularLocation>
</comment>
<dbReference type="OrthoDB" id="9810181at2"/>
<feature type="transmembrane region" description="Helical" evidence="8">
    <location>
        <begin position="233"/>
        <end position="250"/>
    </location>
</feature>
<keyword evidence="6 8" id="KW-0472">Membrane</keyword>
<accession>A0A0U1NUZ1</accession>
<dbReference type="PANTHER" id="PTHR48086">
    <property type="entry name" value="SODIUM/PROLINE SYMPORTER-RELATED"/>
    <property type="match status" value="1"/>
</dbReference>
<evidence type="ECO:0000256" key="5">
    <source>
        <dbReference type="ARBA" id="ARBA00022989"/>
    </source>
</evidence>
<dbReference type="AlphaFoldDB" id="A0A0U1NUZ1"/>
<keyword evidence="3" id="KW-0813">Transport</keyword>
<feature type="transmembrane region" description="Helical" evidence="8">
    <location>
        <begin position="419"/>
        <end position="436"/>
    </location>
</feature>
<evidence type="ECO:0000256" key="3">
    <source>
        <dbReference type="ARBA" id="ARBA00022448"/>
    </source>
</evidence>
<evidence type="ECO:0000313" key="9">
    <source>
        <dbReference type="EMBL" id="CRK81877.1"/>
    </source>
</evidence>
<keyword evidence="4 8" id="KW-0812">Transmembrane</keyword>
<dbReference type="Gene3D" id="1.20.1730.10">
    <property type="entry name" value="Sodium/glucose cotransporter"/>
    <property type="match status" value="1"/>
</dbReference>
<organism evidence="9 10">
    <name type="scientific">Neobacillus massiliamazoniensis</name>
    <dbReference type="NCBI Taxonomy" id="1499688"/>
    <lineage>
        <taxon>Bacteria</taxon>
        <taxon>Bacillati</taxon>
        <taxon>Bacillota</taxon>
        <taxon>Bacilli</taxon>
        <taxon>Bacillales</taxon>
        <taxon>Bacillaceae</taxon>
        <taxon>Neobacillus</taxon>
    </lineage>
</organism>
<dbReference type="InterPro" id="IPR050277">
    <property type="entry name" value="Sodium:Solute_Symporter"/>
</dbReference>
<proteinExistence type="inferred from homology"/>
<gene>
    <name evidence="9" type="primary">yhjB</name>
    <name evidence="9" type="ORF">BN000_01794</name>
</gene>
<dbReference type="Pfam" id="PF00474">
    <property type="entry name" value="SSF"/>
    <property type="match status" value="1"/>
</dbReference>
<reference evidence="10" key="1">
    <citation type="submission" date="2015-05" db="EMBL/GenBank/DDBJ databases">
        <authorList>
            <person name="Urmite Genomes"/>
        </authorList>
    </citation>
    <scope>NUCLEOTIDE SEQUENCE [LARGE SCALE GENOMIC DNA]</scope>
    <source>
        <strain evidence="10">LF1</strain>
    </source>
</reference>
<dbReference type="CDD" id="cd10322">
    <property type="entry name" value="SLC5sbd"/>
    <property type="match status" value="1"/>
</dbReference>
<dbReference type="EMBL" id="CVRB01000002">
    <property type="protein sequence ID" value="CRK81877.1"/>
    <property type="molecule type" value="Genomic_DNA"/>
</dbReference>
<feature type="transmembrane region" description="Helical" evidence="8">
    <location>
        <begin position="184"/>
        <end position="203"/>
    </location>
</feature>
<dbReference type="RefSeq" id="WP_090633470.1">
    <property type="nucleotide sequence ID" value="NZ_CVRB01000002.1"/>
</dbReference>
<evidence type="ECO:0000256" key="1">
    <source>
        <dbReference type="ARBA" id="ARBA00004141"/>
    </source>
</evidence>
<feature type="transmembrane region" description="Helical" evidence="8">
    <location>
        <begin position="365"/>
        <end position="382"/>
    </location>
</feature>
<comment type="similarity">
    <text evidence="2 7">Belongs to the sodium:solute symporter (SSF) (TC 2.A.21) family.</text>
</comment>
<evidence type="ECO:0000313" key="10">
    <source>
        <dbReference type="Proteomes" id="UP000199087"/>
    </source>
</evidence>
<feature type="transmembrane region" description="Helical" evidence="8">
    <location>
        <begin position="6"/>
        <end position="22"/>
    </location>
</feature>
<feature type="transmembrane region" description="Helical" evidence="8">
    <location>
        <begin position="43"/>
        <end position="67"/>
    </location>
</feature>
<feature type="transmembrane region" description="Helical" evidence="8">
    <location>
        <begin position="149"/>
        <end position="172"/>
    </location>
</feature>
<feature type="transmembrane region" description="Helical" evidence="8">
    <location>
        <begin position="456"/>
        <end position="475"/>
    </location>
</feature>
<dbReference type="GO" id="GO:0005886">
    <property type="term" value="C:plasma membrane"/>
    <property type="evidence" value="ECO:0007669"/>
    <property type="project" value="TreeGrafter"/>
</dbReference>
<feature type="transmembrane region" description="Helical" evidence="8">
    <location>
        <begin position="271"/>
        <end position="297"/>
    </location>
</feature>
<evidence type="ECO:0000256" key="8">
    <source>
        <dbReference type="SAM" id="Phobius"/>
    </source>
</evidence>
<keyword evidence="10" id="KW-1185">Reference proteome</keyword>
<dbReference type="PROSITE" id="PS50283">
    <property type="entry name" value="NA_SOLUT_SYMP_3"/>
    <property type="match status" value="1"/>
</dbReference>
<dbReference type="Proteomes" id="UP000199087">
    <property type="component" value="Unassembled WGS sequence"/>
</dbReference>
<feature type="transmembrane region" description="Helical" evidence="8">
    <location>
        <begin position="116"/>
        <end position="137"/>
    </location>
</feature>
<sequence length="491" mass="53372">MNVALLIIIASIFFALAIGIRARKGKDMNLEQWTVGGRGFGTVFIFLLMAGETYSTFTFLGGSGWAYGKGGPTFYILIYGTLALIMSYWYVPAIWRYAKEKKLMSQSDFFVSKYNSPYLGVLVSIVGVVAVIPYLVLQLKGLGSIVSEASYGAISPTVAIWIAVIVLTIYVMVSGIHGSAWTAVVKDIMILGVTVFLGIYLPLHYYGGYQHMFEAIDKAKPGFLTLPSQGLSISWFISTVLLTSLGFYMYPHAFGAIYSGKSEKTFRKNTIIMPLYQLILLFVFFAGFAAILQIPGLKANEVDLSLLRLSKLAFDPWVMGVIGAAGVLTALVPGSMLLMSAATLLAKNVYGVFVPSATDKQIVNLAKYLVPVVALVSLFFTFKSGTIVALLLMGSSLVTQLFPPMVFSLMKKNFVTKQGAFAGIIMGEITVAYITLSKSTLGTLFPLLPQWVRDINVGIIALIINVVVMTVVSMVTKNDSVSKKKTEQVAS</sequence>
<feature type="transmembrane region" description="Helical" evidence="8">
    <location>
        <begin position="73"/>
        <end position="95"/>
    </location>
</feature>